<evidence type="ECO:0000313" key="2">
    <source>
        <dbReference type="Proteomes" id="UP000237752"/>
    </source>
</evidence>
<keyword evidence="2" id="KW-1185">Reference proteome</keyword>
<comment type="caution">
    <text evidence="1">The sequence shown here is derived from an EMBL/GenBank/DDBJ whole genome shotgun (WGS) entry which is preliminary data.</text>
</comment>
<dbReference type="RefSeq" id="WP_106349570.1">
    <property type="nucleotide sequence ID" value="NZ_PVUE01000011.1"/>
</dbReference>
<name>A0A2T0ZY29_9ACTN</name>
<protein>
    <recommendedName>
        <fullName evidence="3">Sigma-70-like protein</fullName>
    </recommendedName>
</protein>
<dbReference type="EMBL" id="PVUE01000011">
    <property type="protein sequence ID" value="PRZ41194.1"/>
    <property type="molecule type" value="Genomic_DNA"/>
</dbReference>
<organism evidence="1 2">
    <name type="scientific">Antricoccus suffuscus</name>
    <dbReference type="NCBI Taxonomy" id="1629062"/>
    <lineage>
        <taxon>Bacteria</taxon>
        <taxon>Bacillati</taxon>
        <taxon>Actinomycetota</taxon>
        <taxon>Actinomycetes</taxon>
        <taxon>Geodermatophilales</taxon>
        <taxon>Antricoccaceae</taxon>
        <taxon>Antricoccus</taxon>
    </lineage>
</organism>
<reference evidence="1 2" key="1">
    <citation type="submission" date="2018-03" db="EMBL/GenBank/DDBJ databases">
        <title>Genomic Encyclopedia of Archaeal and Bacterial Type Strains, Phase II (KMG-II): from individual species to whole genera.</title>
        <authorList>
            <person name="Goeker M."/>
        </authorList>
    </citation>
    <scope>NUCLEOTIDE SEQUENCE [LARGE SCALE GENOMIC DNA]</scope>
    <source>
        <strain evidence="1 2">DSM 100065</strain>
    </source>
</reference>
<gene>
    <name evidence="1" type="ORF">CLV47_11170</name>
</gene>
<sequence>MDREHLIDRLPEGLATALRLDDAGQDHEVIATALGIPIESVPVLLEVANGKLTRLAAGDDAALVNEDCNDNTTGAR</sequence>
<proteinExistence type="predicted"/>
<dbReference type="AlphaFoldDB" id="A0A2T0ZY29"/>
<evidence type="ECO:0000313" key="1">
    <source>
        <dbReference type="EMBL" id="PRZ41194.1"/>
    </source>
</evidence>
<dbReference type="OrthoDB" id="4565362at2"/>
<dbReference type="Proteomes" id="UP000237752">
    <property type="component" value="Unassembled WGS sequence"/>
</dbReference>
<evidence type="ECO:0008006" key="3">
    <source>
        <dbReference type="Google" id="ProtNLM"/>
    </source>
</evidence>
<accession>A0A2T0ZY29</accession>